<dbReference type="OMA" id="WNHPTEV"/>
<name>S7W6T8_SPRLO</name>
<feature type="signal peptide" evidence="1">
    <location>
        <begin position="1"/>
        <end position="21"/>
    </location>
</feature>
<dbReference type="VEuPathDB" id="MicrosporidiaDB:SLOPH_204"/>
<evidence type="ECO:0000313" key="3">
    <source>
        <dbReference type="EMBL" id="EPR78516.1"/>
    </source>
</evidence>
<feature type="chain" id="PRO_5004546699" evidence="1">
    <location>
        <begin position="22"/>
        <end position="257"/>
    </location>
</feature>
<dbReference type="HOGENOM" id="CLU_1082481_0_0_1"/>
<dbReference type="InParanoid" id="S7W6T8"/>
<keyword evidence="1" id="KW-0732">Signal</keyword>
<reference evidence="4" key="1">
    <citation type="journal article" date="2013" name="PLoS Genet.">
        <title>The genome of Spraguea lophii and the basis of host-microsporidian interactions.</title>
        <authorList>
            <person name="Campbell S.E."/>
            <person name="Williams T.A."/>
            <person name="Yousuf A."/>
            <person name="Soanes D.M."/>
            <person name="Paszkiewicz K.H."/>
            <person name="Williams B.A.P."/>
        </authorList>
    </citation>
    <scope>NUCLEOTIDE SEQUENCE [LARGE SCALE GENOMIC DNA]</scope>
    <source>
        <strain evidence="4">42_110</strain>
    </source>
</reference>
<comment type="caution">
    <text evidence="3">The sequence shown here is derived from an EMBL/GenBank/DDBJ whole genome shotgun (WGS) entry which is preliminary data.</text>
</comment>
<dbReference type="GO" id="GO:0005975">
    <property type="term" value="P:carbohydrate metabolic process"/>
    <property type="evidence" value="ECO:0007669"/>
    <property type="project" value="InterPro"/>
</dbReference>
<dbReference type="Proteomes" id="UP000014978">
    <property type="component" value="Unassembled WGS sequence"/>
</dbReference>
<dbReference type="AlphaFoldDB" id="S7W6T8"/>
<evidence type="ECO:0000259" key="2">
    <source>
        <dbReference type="PROSITE" id="PS51677"/>
    </source>
</evidence>
<dbReference type="InterPro" id="IPR011330">
    <property type="entry name" value="Glyco_hydro/deAcase_b/a-brl"/>
</dbReference>
<dbReference type="Gene3D" id="3.20.20.370">
    <property type="entry name" value="Glycoside hydrolase/deacetylase"/>
    <property type="match status" value="1"/>
</dbReference>
<dbReference type="Pfam" id="PF01522">
    <property type="entry name" value="Polysacc_deac_1"/>
    <property type="match status" value="1"/>
</dbReference>
<proteinExistence type="predicted"/>
<dbReference type="EMBL" id="ATCN01000732">
    <property type="protein sequence ID" value="EPR78516.1"/>
    <property type="molecule type" value="Genomic_DNA"/>
</dbReference>
<feature type="domain" description="NodB homology" evidence="2">
    <location>
        <begin position="28"/>
        <end position="213"/>
    </location>
</feature>
<dbReference type="GO" id="GO:0009272">
    <property type="term" value="P:fungal-type cell wall biogenesis"/>
    <property type="evidence" value="ECO:0007669"/>
    <property type="project" value="UniProtKB-ARBA"/>
</dbReference>
<dbReference type="STRING" id="1358809.S7W6T8"/>
<organism evidence="3 4">
    <name type="scientific">Spraguea lophii (strain 42_110)</name>
    <name type="common">Microsporidian parasite</name>
    <dbReference type="NCBI Taxonomy" id="1358809"/>
    <lineage>
        <taxon>Eukaryota</taxon>
        <taxon>Fungi</taxon>
        <taxon>Fungi incertae sedis</taxon>
        <taxon>Microsporidia</taxon>
        <taxon>Spragueidae</taxon>
        <taxon>Spraguea</taxon>
    </lineage>
</organism>
<protein>
    <submittedName>
        <fullName evidence="3">Chitin/polysaccharide deacetylase</fullName>
    </submittedName>
</protein>
<evidence type="ECO:0000313" key="4">
    <source>
        <dbReference type="Proteomes" id="UP000014978"/>
    </source>
</evidence>
<keyword evidence="4" id="KW-1185">Reference proteome</keyword>
<dbReference type="InterPro" id="IPR050248">
    <property type="entry name" value="Polysacc_deacetylase_ArnD"/>
</dbReference>
<dbReference type="InterPro" id="IPR002509">
    <property type="entry name" value="NODB_dom"/>
</dbReference>
<accession>S7W6T8</accession>
<dbReference type="PROSITE" id="PS51677">
    <property type="entry name" value="NODB"/>
    <property type="match status" value="1"/>
</dbReference>
<dbReference type="OrthoDB" id="407355at2759"/>
<gene>
    <name evidence="3" type="ORF">SLOPH_204</name>
</gene>
<evidence type="ECO:0000256" key="1">
    <source>
        <dbReference type="SAM" id="SignalP"/>
    </source>
</evidence>
<dbReference type="GO" id="GO:0004099">
    <property type="term" value="F:chitin deacetylase activity"/>
    <property type="evidence" value="ECO:0007669"/>
    <property type="project" value="UniProtKB-ARBA"/>
</dbReference>
<dbReference type="SUPFAM" id="SSF88713">
    <property type="entry name" value="Glycoside hydrolase/deacetylase"/>
    <property type="match status" value="1"/>
</dbReference>
<sequence>MIKIPMILLFIFNALCYVGVPDKCTKAGTIALTFDDGPTAYTDRILDILEENDIKATFHFTTQNINRRNISSIARRAEEEGHSIGLRVNPQRDWENMDNDDIKEDIGTQVATVERETGCKIKYGRAPVEDGVVNETVYDAFKKKKVIQSGYSYCFYDEAADPDDATELIENTINSSNPKYDSFIFLLHDEREKEFPTLETIIETGKKKGYKFVTLDDCLAGYEPGKPINSSKSKSSMKSCTAKLTSIPLGLLPLLLL</sequence>
<dbReference type="PANTHER" id="PTHR10587">
    <property type="entry name" value="GLYCOSYL TRANSFERASE-RELATED"/>
    <property type="match status" value="1"/>
</dbReference>